<evidence type="ECO:0000256" key="2">
    <source>
        <dbReference type="ARBA" id="ARBA00022741"/>
    </source>
</evidence>
<dbReference type="Pfam" id="PF00069">
    <property type="entry name" value="Pkinase"/>
    <property type="match status" value="1"/>
</dbReference>
<dbReference type="GO" id="GO:0004674">
    <property type="term" value="F:protein serine/threonine kinase activity"/>
    <property type="evidence" value="ECO:0007669"/>
    <property type="project" value="UniProtKB-EC"/>
</dbReference>
<keyword evidence="6" id="KW-0808">Transferase</keyword>
<dbReference type="InterPro" id="IPR011009">
    <property type="entry name" value="Kinase-like_dom_sf"/>
</dbReference>
<dbReference type="AlphaFoldDB" id="A0A196SL51"/>
<dbReference type="EC" id="2.7.11.1" evidence="1"/>
<organism evidence="6 7">
    <name type="scientific">Blastocystis sp. subtype 1 (strain ATCC 50177 / NandII)</name>
    <dbReference type="NCBI Taxonomy" id="478820"/>
    <lineage>
        <taxon>Eukaryota</taxon>
        <taxon>Sar</taxon>
        <taxon>Stramenopiles</taxon>
        <taxon>Bigyra</taxon>
        <taxon>Opalozoa</taxon>
        <taxon>Opalinata</taxon>
        <taxon>Blastocystidae</taxon>
        <taxon>Blastocystis</taxon>
    </lineage>
</organism>
<reference evidence="6 7" key="1">
    <citation type="submission" date="2016-05" db="EMBL/GenBank/DDBJ databases">
        <title>Nuclear genome of Blastocystis sp. subtype 1 NandII.</title>
        <authorList>
            <person name="Gentekaki E."/>
            <person name="Curtis B."/>
            <person name="Stairs C."/>
            <person name="Eme L."/>
            <person name="Herman E."/>
            <person name="Klimes V."/>
            <person name="Arias M.C."/>
            <person name="Elias M."/>
            <person name="Hilliou F."/>
            <person name="Klute M."/>
            <person name="Malik S.-B."/>
            <person name="Pightling A."/>
            <person name="Rachubinski R."/>
            <person name="Salas D."/>
            <person name="Schlacht A."/>
            <person name="Suga H."/>
            <person name="Archibald J."/>
            <person name="Ball S.G."/>
            <person name="Clark G."/>
            <person name="Dacks J."/>
            <person name="Van Der Giezen M."/>
            <person name="Tsaousis A."/>
            <person name="Roger A."/>
        </authorList>
    </citation>
    <scope>NUCLEOTIDE SEQUENCE [LARGE SCALE GENOMIC DNA]</scope>
    <source>
        <strain evidence="7">ATCC 50177 / NandII</strain>
    </source>
</reference>
<evidence type="ECO:0000256" key="4">
    <source>
        <dbReference type="PROSITE-ProRule" id="PRU10141"/>
    </source>
</evidence>
<dbReference type="OrthoDB" id="10252354at2759"/>
<dbReference type="EMBL" id="LXWW01000017">
    <property type="protein sequence ID" value="OAO17773.1"/>
    <property type="molecule type" value="Genomic_DNA"/>
</dbReference>
<evidence type="ECO:0000256" key="1">
    <source>
        <dbReference type="ARBA" id="ARBA00012513"/>
    </source>
</evidence>
<name>A0A196SL51_BLAHN</name>
<dbReference type="InterPro" id="IPR017441">
    <property type="entry name" value="Protein_kinase_ATP_BS"/>
</dbReference>
<dbReference type="PROSITE" id="PS00107">
    <property type="entry name" value="PROTEIN_KINASE_ATP"/>
    <property type="match status" value="1"/>
</dbReference>
<feature type="binding site" evidence="4">
    <location>
        <position position="39"/>
    </location>
    <ligand>
        <name>ATP</name>
        <dbReference type="ChEBI" id="CHEBI:30616"/>
    </ligand>
</feature>
<dbReference type="Proteomes" id="UP000078348">
    <property type="component" value="Unassembled WGS sequence"/>
</dbReference>
<dbReference type="GO" id="GO:0005737">
    <property type="term" value="C:cytoplasm"/>
    <property type="evidence" value="ECO:0007669"/>
    <property type="project" value="TreeGrafter"/>
</dbReference>
<evidence type="ECO:0000313" key="6">
    <source>
        <dbReference type="EMBL" id="OAO17773.1"/>
    </source>
</evidence>
<keyword evidence="2 4" id="KW-0547">Nucleotide-binding</keyword>
<dbReference type="PANTHER" id="PTHR48012">
    <property type="entry name" value="STERILE20-LIKE KINASE, ISOFORM B-RELATED"/>
    <property type="match status" value="1"/>
</dbReference>
<dbReference type="PANTHER" id="PTHR48012:SF2">
    <property type="entry name" value="STERILE20-LIKE KINASE, ISOFORM B"/>
    <property type="match status" value="1"/>
</dbReference>
<dbReference type="Gene3D" id="1.10.510.10">
    <property type="entry name" value="Transferase(Phosphotransferase) domain 1"/>
    <property type="match status" value="1"/>
</dbReference>
<protein>
    <recommendedName>
        <fullName evidence="1">non-specific serine/threonine protein kinase</fullName>
        <ecNumber evidence="1">2.7.11.1</ecNumber>
    </recommendedName>
</protein>
<keyword evidence="6" id="KW-0418">Kinase</keyword>
<dbReference type="PROSITE" id="PS00108">
    <property type="entry name" value="PROTEIN_KINASE_ST"/>
    <property type="match status" value="1"/>
</dbReference>
<sequence>MGENPESLYEIQEKLGQGAFGDVFSAKSKNTNSIVAIKKLKRDFISHDVEKEGDLLRECRSDFIVSVLDCYITESEVWIIMEYCHSGSIGSKLKEKGALKEEIIREIVTCCLFGLYYLHKQNIVHRDVKPDNMLISEKGYIKLGDLGLAIRLDSPNATITDSSGTPSYLAPEQYDDKTGLKSDIWALGMSAIEMANGKHPYEGKNQYEITHQTCMMEPPKLSSDDWSKDFVDFVDKCLTKEVEERPSAKQLMDHPFVKSCVDRIQKDGNSKVILRWINADNPATATYTVSATYNNATSYKKALTATGDMKVEQLLEDYLKQVYQSQYNPSFLKGLCFYFNDVPLDSGKKLSECKLPTECALVCKAFTKVENVEATITYRDATSKKTTLTKANSITVKALATEYLTALFGELFDPVLCSVFALFHGDEELKPEVTLQAAGLSGAVSLVCKAKELSVKPAGGEVTITVTFQNEKDHPVTMKVDSTRTVEWVMETYLGRLYGNQYKSFVHLMGLKSNGVVLDKQKSVADAGLGDNARLICARNA</sequence>
<feature type="domain" description="Protein kinase" evidence="5">
    <location>
        <begin position="9"/>
        <end position="257"/>
    </location>
</feature>
<evidence type="ECO:0000313" key="7">
    <source>
        <dbReference type="Proteomes" id="UP000078348"/>
    </source>
</evidence>
<accession>A0A196SL51</accession>
<dbReference type="STRING" id="478820.A0A196SL51"/>
<dbReference type="SMART" id="SM00220">
    <property type="entry name" value="S_TKc"/>
    <property type="match status" value="1"/>
</dbReference>
<dbReference type="SUPFAM" id="SSF56112">
    <property type="entry name" value="Protein kinase-like (PK-like)"/>
    <property type="match status" value="1"/>
</dbReference>
<dbReference type="GO" id="GO:0005524">
    <property type="term" value="F:ATP binding"/>
    <property type="evidence" value="ECO:0007669"/>
    <property type="project" value="UniProtKB-UniRule"/>
</dbReference>
<dbReference type="InterPro" id="IPR000719">
    <property type="entry name" value="Prot_kinase_dom"/>
</dbReference>
<dbReference type="InterPro" id="IPR050629">
    <property type="entry name" value="STE20/SPS1-PAK"/>
</dbReference>
<dbReference type="InterPro" id="IPR008271">
    <property type="entry name" value="Ser/Thr_kinase_AS"/>
</dbReference>
<dbReference type="CDD" id="cd05122">
    <property type="entry name" value="PKc_STE"/>
    <property type="match status" value="1"/>
</dbReference>
<evidence type="ECO:0000259" key="5">
    <source>
        <dbReference type="PROSITE" id="PS50011"/>
    </source>
</evidence>
<evidence type="ECO:0000256" key="3">
    <source>
        <dbReference type="ARBA" id="ARBA00022840"/>
    </source>
</evidence>
<keyword evidence="7" id="KW-1185">Reference proteome</keyword>
<proteinExistence type="predicted"/>
<keyword evidence="3 4" id="KW-0067">ATP-binding</keyword>
<comment type="caution">
    <text evidence="6">The sequence shown here is derived from an EMBL/GenBank/DDBJ whole genome shotgun (WGS) entry which is preliminary data.</text>
</comment>
<gene>
    <name evidence="6" type="ORF">AV274_0449</name>
</gene>
<dbReference type="PROSITE" id="PS50011">
    <property type="entry name" value="PROTEIN_KINASE_DOM"/>
    <property type="match status" value="1"/>
</dbReference>